<comment type="caution">
    <text evidence="2">The sequence shown here is derived from an EMBL/GenBank/DDBJ whole genome shotgun (WGS) entry which is preliminary data.</text>
</comment>
<evidence type="ECO:0000313" key="3">
    <source>
        <dbReference type="Proteomes" id="UP000887159"/>
    </source>
</evidence>
<sequence>MEDTWGLSGDSHLSSPSTNPTRRLAARRLFIVPPCREGTIHLQTSITSPGFELRPYGTAISITNYYNVWATHRFVPNISNLRQNLRKASFLCETQKHAGLTFELFNEAYRIYSCTSQQEGYTISIFFSPSRNDQLT</sequence>
<dbReference type="EMBL" id="BMAU01021197">
    <property type="protein sequence ID" value="GFX97361.1"/>
    <property type="molecule type" value="Genomic_DNA"/>
</dbReference>
<proteinExistence type="predicted"/>
<accession>A0A8X6RL36</accession>
<evidence type="ECO:0000313" key="2">
    <source>
        <dbReference type="EMBL" id="GFX97361.1"/>
    </source>
</evidence>
<dbReference type="AlphaFoldDB" id="A0A8X6RL36"/>
<dbReference type="Proteomes" id="UP000887159">
    <property type="component" value="Unassembled WGS sequence"/>
</dbReference>
<evidence type="ECO:0000256" key="1">
    <source>
        <dbReference type="SAM" id="MobiDB-lite"/>
    </source>
</evidence>
<gene>
    <name evidence="2" type="ORF">TNCV_1077321</name>
</gene>
<name>A0A8X6RL36_TRICX</name>
<protein>
    <submittedName>
        <fullName evidence="2">Uncharacterized protein</fullName>
    </submittedName>
</protein>
<feature type="compositionally biased region" description="Polar residues" evidence="1">
    <location>
        <begin position="11"/>
        <end position="20"/>
    </location>
</feature>
<organism evidence="2 3">
    <name type="scientific">Trichonephila clavipes</name>
    <name type="common">Golden silk orbweaver</name>
    <name type="synonym">Nephila clavipes</name>
    <dbReference type="NCBI Taxonomy" id="2585209"/>
    <lineage>
        <taxon>Eukaryota</taxon>
        <taxon>Metazoa</taxon>
        <taxon>Ecdysozoa</taxon>
        <taxon>Arthropoda</taxon>
        <taxon>Chelicerata</taxon>
        <taxon>Arachnida</taxon>
        <taxon>Araneae</taxon>
        <taxon>Araneomorphae</taxon>
        <taxon>Entelegynae</taxon>
        <taxon>Araneoidea</taxon>
        <taxon>Nephilidae</taxon>
        <taxon>Trichonephila</taxon>
    </lineage>
</organism>
<reference evidence="2" key="1">
    <citation type="submission" date="2020-08" db="EMBL/GenBank/DDBJ databases">
        <title>Multicomponent nature underlies the extraordinary mechanical properties of spider dragline silk.</title>
        <authorList>
            <person name="Kono N."/>
            <person name="Nakamura H."/>
            <person name="Mori M."/>
            <person name="Yoshida Y."/>
            <person name="Ohtoshi R."/>
            <person name="Malay A.D."/>
            <person name="Moran D.A.P."/>
            <person name="Tomita M."/>
            <person name="Numata K."/>
            <person name="Arakawa K."/>
        </authorList>
    </citation>
    <scope>NUCLEOTIDE SEQUENCE</scope>
</reference>
<feature type="region of interest" description="Disordered" evidence="1">
    <location>
        <begin position="1"/>
        <end position="20"/>
    </location>
</feature>
<keyword evidence="3" id="KW-1185">Reference proteome</keyword>